<dbReference type="PANTHER" id="PTHR47649:SF1">
    <property type="entry name" value="RIBONUCLEASE D"/>
    <property type="match status" value="1"/>
</dbReference>
<dbReference type="InterPro" id="IPR002562">
    <property type="entry name" value="3'-5'_exonuclease_dom"/>
</dbReference>
<dbReference type="GO" id="GO:0003676">
    <property type="term" value="F:nucleic acid binding"/>
    <property type="evidence" value="ECO:0007669"/>
    <property type="project" value="InterPro"/>
</dbReference>
<dbReference type="InterPro" id="IPR051086">
    <property type="entry name" value="RNase_D-like"/>
</dbReference>
<dbReference type="InterPro" id="IPR041605">
    <property type="entry name" value="Exo_C"/>
</dbReference>
<dbReference type="InterPro" id="IPR010997">
    <property type="entry name" value="HRDC-like_sf"/>
</dbReference>
<dbReference type="SMART" id="SM00341">
    <property type="entry name" value="HRDC"/>
    <property type="match status" value="1"/>
</dbReference>
<dbReference type="CDD" id="cd06142">
    <property type="entry name" value="RNaseD_exo"/>
    <property type="match status" value="1"/>
</dbReference>
<dbReference type="GO" id="GO:0000166">
    <property type="term" value="F:nucleotide binding"/>
    <property type="evidence" value="ECO:0007669"/>
    <property type="project" value="InterPro"/>
</dbReference>
<dbReference type="SUPFAM" id="SSF47819">
    <property type="entry name" value="HRDC-like"/>
    <property type="match status" value="1"/>
</dbReference>
<reference evidence="2" key="1">
    <citation type="submission" date="2020-05" db="EMBL/GenBank/DDBJ databases">
        <authorList>
            <person name="Chiriac C."/>
            <person name="Salcher M."/>
            <person name="Ghai R."/>
            <person name="Kavagutti S V."/>
        </authorList>
    </citation>
    <scope>NUCLEOTIDE SEQUENCE</scope>
</reference>
<sequence>MAKPLLKPFGGTPRIISTDAALADAVAEIISGSGPIAIDAERASGYRYSQRAYLIQIKRRNGGLHLIDPISFANSDIAKSLIRDLNVALSEVEWVIHASTQDLSCLREFGLEPKHLFDTELGGRLAGCERVGLGPLTEALLDLTLAKEHSAVDWSYRPLHPEWLNYAALDVEVLLDLRDAIENLLNEQGKLNWAKADFAAILAAPPPPPRKDPWRRTSGMHKVKNRRDLAIIRELWFERDRIAKDIDLAPGKVLNDALIVEVAIAKPNSLEDFQKIPIISNRLRSEEQKRFIPDWFGAVERAQHLLESELPESKSFTDAMPPVKVWRDKFPLAFARLSHARFAVANLGIELAIPTENLISPEIIRRIAWLSQSDTALIGDSARISERMVSFGARIWQAELTAELVAAGLTNDQPLELPEPVELKEPSSESET</sequence>
<feature type="domain" description="HRDC" evidence="1">
    <location>
        <begin position="225"/>
        <end position="309"/>
    </location>
</feature>
<dbReference type="InterPro" id="IPR012337">
    <property type="entry name" value="RNaseH-like_sf"/>
</dbReference>
<proteinExistence type="predicted"/>
<dbReference type="SMART" id="SM00474">
    <property type="entry name" value="35EXOc"/>
    <property type="match status" value="1"/>
</dbReference>
<dbReference type="PANTHER" id="PTHR47649">
    <property type="entry name" value="RIBONUCLEASE D"/>
    <property type="match status" value="1"/>
</dbReference>
<dbReference type="EMBL" id="CAFAAE010000068">
    <property type="protein sequence ID" value="CAB4791034.1"/>
    <property type="molecule type" value="Genomic_DNA"/>
</dbReference>
<dbReference type="InterPro" id="IPR044876">
    <property type="entry name" value="HRDC_dom_sf"/>
</dbReference>
<dbReference type="Pfam" id="PF00570">
    <property type="entry name" value="HRDC"/>
    <property type="match status" value="1"/>
</dbReference>
<accession>A0A6J6M245</accession>
<dbReference type="GO" id="GO:0008408">
    <property type="term" value="F:3'-5' exonuclease activity"/>
    <property type="evidence" value="ECO:0007669"/>
    <property type="project" value="InterPro"/>
</dbReference>
<evidence type="ECO:0000313" key="2">
    <source>
        <dbReference type="EMBL" id="CAB4668071.1"/>
    </source>
</evidence>
<dbReference type="EMBL" id="CAEZWY010000027">
    <property type="protein sequence ID" value="CAB4668071.1"/>
    <property type="molecule type" value="Genomic_DNA"/>
</dbReference>
<evidence type="ECO:0000259" key="1">
    <source>
        <dbReference type="PROSITE" id="PS50967"/>
    </source>
</evidence>
<dbReference type="InterPro" id="IPR002121">
    <property type="entry name" value="HRDC_dom"/>
</dbReference>
<name>A0A6J6M245_9ZZZZ</name>
<dbReference type="Gene3D" id="1.10.150.80">
    <property type="entry name" value="HRDC domain"/>
    <property type="match status" value="2"/>
</dbReference>
<dbReference type="SUPFAM" id="SSF53098">
    <property type="entry name" value="Ribonuclease H-like"/>
    <property type="match status" value="1"/>
</dbReference>
<dbReference type="InterPro" id="IPR036397">
    <property type="entry name" value="RNaseH_sf"/>
</dbReference>
<dbReference type="GO" id="GO:0006139">
    <property type="term" value="P:nucleobase-containing compound metabolic process"/>
    <property type="evidence" value="ECO:0007669"/>
    <property type="project" value="InterPro"/>
</dbReference>
<protein>
    <submittedName>
        <fullName evidence="2">Unannotated protein</fullName>
    </submittedName>
</protein>
<dbReference type="PROSITE" id="PS50967">
    <property type="entry name" value="HRDC"/>
    <property type="match status" value="1"/>
</dbReference>
<evidence type="ECO:0000313" key="3">
    <source>
        <dbReference type="EMBL" id="CAB4791034.1"/>
    </source>
</evidence>
<dbReference type="AlphaFoldDB" id="A0A6J6M245"/>
<dbReference type="Pfam" id="PF01612">
    <property type="entry name" value="DNA_pol_A_exo1"/>
    <property type="match status" value="1"/>
</dbReference>
<dbReference type="Gene3D" id="3.30.420.10">
    <property type="entry name" value="Ribonuclease H-like superfamily/Ribonuclease H"/>
    <property type="match status" value="1"/>
</dbReference>
<dbReference type="Pfam" id="PF18305">
    <property type="entry name" value="DNA_pol_A_exoN"/>
    <property type="match status" value="1"/>
</dbReference>
<gene>
    <name evidence="2" type="ORF">UFOPK2312_00405</name>
    <name evidence="3" type="ORF">UFOPK2982_00576</name>
</gene>
<organism evidence="2">
    <name type="scientific">freshwater metagenome</name>
    <dbReference type="NCBI Taxonomy" id="449393"/>
    <lineage>
        <taxon>unclassified sequences</taxon>
        <taxon>metagenomes</taxon>
        <taxon>ecological metagenomes</taxon>
    </lineage>
</organism>